<sequence length="387" mass="42254">MTSRLAERMALIQPFHVMEVLAKAQALEQSGRDVIHLEIGEPDFPTPEPILARAQAALEAGETRYTAALGLPELRARIAAQYPAAARPSPERVALVPGSSAALLVTFALLLDPGDEVLLADPGYPCNANFIQLFGGVPVRIPCGPETGYQLTPELIRAHWTERTRAVLLGSPANPTGAVITPEQMSAIAATLRGLGGTLVVDEIYQGLVYDGAVVRSALHDGDDLFVINSFSKFYGMTGWRLGWLVAPAAYSDAVTRLCQNLFISAPTLSQHAALAAFEPATLAELEQRRQAFQQRRDFLVPALRQLGFQVPLVPAGAFYVYADASDLTDDSQHFADQVLEQSGVAITPGRDFGDYRQHEHLRFSYAAPLERLEEAMERLRRWLSHS</sequence>
<dbReference type="InterPro" id="IPR015424">
    <property type="entry name" value="PyrdxlP-dep_Trfase"/>
</dbReference>
<evidence type="ECO:0000256" key="6">
    <source>
        <dbReference type="RuleBase" id="RU000481"/>
    </source>
</evidence>
<dbReference type="AlphaFoldDB" id="A0A9X0W6V4"/>
<evidence type="ECO:0000313" key="9">
    <source>
        <dbReference type="Proteomes" id="UP001138768"/>
    </source>
</evidence>
<dbReference type="CDD" id="cd00609">
    <property type="entry name" value="AAT_like"/>
    <property type="match status" value="1"/>
</dbReference>
<dbReference type="RefSeq" id="WP_200240352.1">
    <property type="nucleotide sequence ID" value="NZ_NRRY01000006.1"/>
</dbReference>
<dbReference type="InterPro" id="IPR015421">
    <property type="entry name" value="PyrdxlP-dep_Trfase_major"/>
</dbReference>
<dbReference type="InterPro" id="IPR004839">
    <property type="entry name" value="Aminotransferase_I/II_large"/>
</dbReference>
<dbReference type="Gene3D" id="3.40.640.10">
    <property type="entry name" value="Type I PLP-dependent aspartate aminotransferase-like (Major domain)"/>
    <property type="match status" value="1"/>
</dbReference>
<dbReference type="GO" id="GO:0006520">
    <property type="term" value="P:amino acid metabolic process"/>
    <property type="evidence" value="ECO:0007669"/>
    <property type="project" value="InterPro"/>
</dbReference>
<feature type="domain" description="Aminotransferase class I/classII large" evidence="7">
    <location>
        <begin position="33"/>
        <end position="380"/>
    </location>
</feature>
<keyword evidence="5" id="KW-0663">Pyridoxal phosphate</keyword>
<evidence type="ECO:0000256" key="2">
    <source>
        <dbReference type="ARBA" id="ARBA00007441"/>
    </source>
</evidence>
<dbReference type="PROSITE" id="PS00105">
    <property type="entry name" value="AA_TRANSFER_CLASS_1"/>
    <property type="match status" value="1"/>
</dbReference>
<protein>
    <recommendedName>
        <fullName evidence="6">Aminotransferase</fullName>
        <ecNumber evidence="6">2.6.1.-</ecNumber>
    </recommendedName>
</protein>
<proteinExistence type="inferred from homology"/>
<dbReference type="InterPro" id="IPR004838">
    <property type="entry name" value="NHTrfase_class1_PyrdxlP-BS"/>
</dbReference>
<evidence type="ECO:0000256" key="1">
    <source>
        <dbReference type="ARBA" id="ARBA00001933"/>
    </source>
</evidence>
<organism evidence="8 9">
    <name type="scientific">Lamprobacter modestohalophilus</name>
    <dbReference type="NCBI Taxonomy" id="1064514"/>
    <lineage>
        <taxon>Bacteria</taxon>
        <taxon>Pseudomonadati</taxon>
        <taxon>Pseudomonadota</taxon>
        <taxon>Gammaproteobacteria</taxon>
        <taxon>Chromatiales</taxon>
        <taxon>Chromatiaceae</taxon>
        <taxon>Lamprobacter</taxon>
    </lineage>
</organism>
<dbReference type="InterPro" id="IPR050596">
    <property type="entry name" value="AspAT/PAT-like"/>
</dbReference>
<comment type="similarity">
    <text evidence="2 6">Belongs to the class-I pyridoxal-phosphate-dependent aminotransferase family.</text>
</comment>
<evidence type="ECO:0000256" key="4">
    <source>
        <dbReference type="ARBA" id="ARBA00022679"/>
    </source>
</evidence>
<accession>A0A9X0W6V4</accession>
<name>A0A9X0W6V4_9GAMM</name>
<comment type="caution">
    <text evidence="8">The sequence shown here is derived from an EMBL/GenBank/DDBJ whole genome shotgun (WGS) entry which is preliminary data.</text>
</comment>
<reference evidence="8 9" key="1">
    <citation type="journal article" date="2020" name="Microorganisms">
        <title>Osmotic Adaptation and Compatible Solute Biosynthesis of Phototrophic Bacteria as Revealed from Genome Analyses.</title>
        <authorList>
            <person name="Imhoff J.F."/>
            <person name="Rahn T."/>
            <person name="Kunzel S."/>
            <person name="Keller A."/>
            <person name="Neulinger S.C."/>
        </authorList>
    </citation>
    <scope>NUCLEOTIDE SEQUENCE [LARGE SCALE GENOMIC DNA]</scope>
    <source>
        <strain evidence="8 9">DSM 25653</strain>
    </source>
</reference>
<dbReference type="Pfam" id="PF00155">
    <property type="entry name" value="Aminotran_1_2"/>
    <property type="match status" value="1"/>
</dbReference>
<keyword evidence="3 6" id="KW-0032">Aminotransferase</keyword>
<comment type="cofactor">
    <cofactor evidence="1 6">
        <name>pyridoxal 5'-phosphate</name>
        <dbReference type="ChEBI" id="CHEBI:597326"/>
    </cofactor>
</comment>
<keyword evidence="4 6" id="KW-0808">Transferase</keyword>
<dbReference type="GO" id="GO:0008483">
    <property type="term" value="F:transaminase activity"/>
    <property type="evidence" value="ECO:0007669"/>
    <property type="project" value="UniProtKB-KW"/>
</dbReference>
<dbReference type="SUPFAM" id="SSF53383">
    <property type="entry name" value="PLP-dependent transferases"/>
    <property type="match status" value="1"/>
</dbReference>
<evidence type="ECO:0000256" key="5">
    <source>
        <dbReference type="ARBA" id="ARBA00022898"/>
    </source>
</evidence>
<dbReference type="GO" id="GO:0030170">
    <property type="term" value="F:pyridoxal phosphate binding"/>
    <property type="evidence" value="ECO:0007669"/>
    <property type="project" value="InterPro"/>
</dbReference>
<gene>
    <name evidence="8" type="ORF">CKO42_05735</name>
</gene>
<dbReference type="EMBL" id="NRRY01000006">
    <property type="protein sequence ID" value="MBK1617962.1"/>
    <property type="molecule type" value="Genomic_DNA"/>
</dbReference>
<dbReference type="Proteomes" id="UP001138768">
    <property type="component" value="Unassembled WGS sequence"/>
</dbReference>
<dbReference type="PANTHER" id="PTHR46383:SF2">
    <property type="entry name" value="AMINOTRANSFERASE"/>
    <property type="match status" value="1"/>
</dbReference>
<evidence type="ECO:0000313" key="8">
    <source>
        <dbReference type="EMBL" id="MBK1617962.1"/>
    </source>
</evidence>
<evidence type="ECO:0000259" key="7">
    <source>
        <dbReference type="Pfam" id="PF00155"/>
    </source>
</evidence>
<dbReference type="PANTHER" id="PTHR46383">
    <property type="entry name" value="ASPARTATE AMINOTRANSFERASE"/>
    <property type="match status" value="1"/>
</dbReference>
<evidence type="ECO:0000256" key="3">
    <source>
        <dbReference type="ARBA" id="ARBA00022576"/>
    </source>
</evidence>
<dbReference type="EC" id="2.6.1.-" evidence="6"/>
<keyword evidence="9" id="KW-1185">Reference proteome</keyword>